<dbReference type="PANTHER" id="PTHR42978">
    <property type="entry name" value="QUORUM-QUENCHING LACTONASE YTNP-RELATED-RELATED"/>
    <property type="match status" value="1"/>
</dbReference>
<dbReference type="EMBL" id="JAUCDY010000005">
    <property type="protein sequence ID" value="MDM7857841.1"/>
    <property type="molecule type" value="Genomic_DNA"/>
</dbReference>
<dbReference type="SMART" id="SM00849">
    <property type="entry name" value="Lactamase_B"/>
    <property type="match status" value="1"/>
</dbReference>
<dbReference type="Pfam" id="PF00753">
    <property type="entry name" value="Lactamase_B"/>
    <property type="match status" value="1"/>
</dbReference>
<accession>A0ABT7SNU1</accession>
<evidence type="ECO:0000256" key="3">
    <source>
        <dbReference type="ARBA" id="ARBA00022801"/>
    </source>
</evidence>
<keyword evidence="2" id="KW-0479">Metal-binding</keyword>
<dbReference type="Gene3D" id="3.60.15.10">
    <property type="entry name" value="Ribonuclease Z/Hydroxyacylglutathione hydrolase-like"/>
    <property type="match status" value="1"/>
</dbReference>
<proteinExistence type="inferred from homology"/>
<evidence type="ECO:0000256" key="4">
    <source>
        <dbReference type="ARBA" id="ARBA00022833"/>
    </source>
</evidence>
<evidence type="ECO:0000256" key="2">
    <source>
        <dbReference type="ARBA" id="ARBA00022723"/>
    </source>
</evidence>
<comment type="caution">
    <text evidence="6">The sequence shown here is derived from an EMBL/GenBank/DDBJ whole genome shotgun (WGS) entry which is preliminary data.</text>
</comment>
<feature type="domain" description="Metallo-beta-lactamase" evidence="5">
    <location>
        <begin position="43"/>
        <end position="258"/>
    </location>
</feature>
<evidence type="ECO:0000256" key="1">
    <source>
        <dbReference type="ARBA" id="ARBA00007749"/>
    </source>
</evidence>
<dbReference type="InterPro" id="IPR036866">
    <property type="entry name" value="RibonucZ/Hydroxyglut_hydro"/>
</dbReference>
<dbReference type="InterPro" id="IPR051013">
    <property type="entry name" value="MBL_superfamily_lactonases"/>
</dbReference>
<dbReference type="SUPFAM" id="SSF56281">
    <property type="entry name" value="Metallo-hydrolase/oxidoreductase"/>
    <property type="match status" value="1"/>
</dbReference>
<organism evidence="6 7">
    <name type="scientific">Thiopseudomonas acetoxidans</name>
    <dbReference type="NCBI Taxonomy" id="3041622"/>
    <lineage>
        <taxon>Bacteria</taxon>
        <taxon>Pseudomonadati</taxon>
        <taxon>Pseudomonadota</taxon>
        <taxon>Gammaproteobacteria</taxon>
        <taxon>Pseudomonadales</taxon>
        <taxon>Pseudomonadaceae</taxon>
        <taxon>Thiopseudomonas</taxon>
    </lineage>
</organism>
<dbReference type="CDD" id="cd16281">
    <property type="entry name" value="metallo-hydrolase-like_MBL-fold"/>
    <property type="match status" value="1"/>
</dbReference>
<dbReference type="InterPro" id="IPR001279">
    <property type="entry name" value="Metallo-B-lactamas"/>
</dbReference>
<keyword evidence="7" id="KW-1185">Reference proteome</keyword>
<gene>
    <name evidence="6" type="ORF">QEZ41_06050</name>
</gene>
<evidence type="ECO:0000313" key="6">
    <source>
        <dbReference type="EMBL" id="MDM7857841.1"/>
    </source>
</evidence>
<keyword evidence="4" id="KW-0862">Zinc</keyword>
<comment type="similarity">
    <text evidence="1">Belongs to the metallo-beta-lactamase superfamily.</text>
</comment>
<dbReference type="Proteomes" id="UP001241056">
    <property type="component" value="Unassembled WGS sequence"/>
</dbReference>
<sequence>MRSITTLNGNSQKLDGGAMFGNAPKALWQRWIQPDELNRIELGCRAVLVQEPGRNVLIEAGVGAFFSPDMKERYGVQEAEHVLLDELAKQGLSEQDIDIVVLTHLHFDHAGGLLSAWSAEQEPQLLFPNATYIVGAEQWQRANNPHARDRASYIPELHRLLEQSGRLQLVETGATEHELLGEGWRLHWSNGHTPGLMLPEVSLQDGPVVYASDLIPGAPWVHLPITMGYDRFAEALIEEKQELLSDLVARNGRIVFTHDAKVAIGNVVRDEKGRYSVNNQLENVIKLTR</sequence>
<protein>
    <submittedName>
        <fullName evidence="6">MBL fold metallo-hydrolase</fullName>
    </submittedName>
</protein>
<name>A0ABT7SNU1_9GAMM</name>
<reference evidence="6 7" key="1">
    <citation type="submission" date="2023-06" db="EMBL/GenBank/DDBJ databases">
        <title>Thiopseudomonas sp. CY1220 draft genome sequence.</title>
        <authorList>
            <person name="Zhao G."/>
            <person name="An M."/>
        </authorList>
    </citation>
    <scope>NUCLEOTIDE SEQUENCE [LARGE SCALE GENOMIC DNA]</scope>
    <source>
        <strain evidence="6 7">CY1220</strain>
    </source>
</reference>
<evidence type="ECO:0000313" key="7">
    <source>
        <dbReference type="Proteomes" id="UP001241056"/>
    </source>
</evidence>
<keyword evidence="3" id="KW-0378">Hydrolase</keyword>
<evidence type="ECO:0000259" key="5">
    <source>
        <dbReference type="SMART" id="SM00849"/>
    </source>
</evidence>
<dbReference type="PANTHER" id="PTHR42978:SF6">
    <property type="entry name" value="QUORUM-QUENCHING LACTONASE YTNP-RELATED"/>
    <property type="match status" value="1"/>
</dbReference>
<dbReference type="RefSeq" id="WP_289410500.1">
    <property type="nucleotide sequence ID" value="NZ_JAUCDY010000005.1"/>
</dbReference>